<protein>
    <submittedName>
        <fullName evidence="2">Uncharacterized protein</fullName>
    </submittedName>
</protein>
<dbReference type="STRING" id="504798.SAMN05421871_101772"/>
<evidence type="ECO:0000313" key="3">
    <source>
        <dbReference type="Proteomes" id="UP000199651"/>
    </source>
</evidence>
<keyword evidence="3" id="KW-1185">Reference proteome</keyword>
<evidence type="ECO:0000256" key="1">
    <source>
        <dbReference type="SAM" id="MobiDB-lite"/>
    </source>
</evidence>
<accession>A0A1H0V590</accession>
<dbReference type="AlphaFoldDB" id="A0A1H0V590"/>
<sequence length="490" mass="48825">MSATSDAVVAALTPPELVDTAHTSTALIADTLTPWCEQLSIQNSGSLFERWRTHPAARGGWQERAWGTQVDERALQDLRGSEFGRLDVCRHRLAALAGAAAALGNATLSDDGRSPAVSVAVDRLGRFTVAVRAWQDGLTQLATALDGAHSIAADGLRAWVDELKSVSPKDITVDDPAKRTLQIARIDDAMNSGTLWGRTFPVDALRTPGVCDLNLAPGQIGEAWPSNEVINYLDDFCARYDAIVGKFRRNLRDVHEATARAWLTLGDLARAVDADPFAGLGSTASGSTGESVTIHQAGHAIRVTEPDADGRVALNVDGKQYVLGTQPEPAAQPAPEAVKGGGPAAEPGTGSAGAGGAGSGGAGSGGAGSGGGGGGAEALGGGGGGGGGAAGPATPPAEGISAGAQAPDDDAEKSRSGGAPAGGAAAGGAPPAGGAPMGGGMGGAGGGGQGGDSERKASKWRLAGTLFDDRDPMASFDGVVGEDPAARAKK</sequence>
<proteinExistence type="predicted"/>
<dbReference type="Proteomes" id="UP000199651">
    <property type="component" value="Unassembled WGS sequence"/>
</dbReference>
<feature type="region of interest" description="Disordered" evidence="1">
    <location>
        <begin position="325"/>
        <end position="490"/>
    </location>
</feature>
<gene>
    <name evidence="2" type="ORF">SAMN05192558_11318</name>
</gene>
<feature type="compositionally biased region" description="Low complexity" evidence="1">
    <location>
        <begin position="326"/>
        <end position="337"/>
    </location>
</feature>
<reference evidence="3" key="1">
    <citation type="submission" date="2016-10" db="EMBL/GenBank/DDBJ databases">
        <authorList>
            <person name="Varghese N."/>
            <person name="Submissions S."/>
        </authorList>
    </citation>
    <scope>NUCLEOTIDE SEQUENCE [LARGE SCALE GENOMIC DNA]</scope>
    <source>
        <strain evidence="3">IBRC-M 10655</strain>
    </source>
</reference>
<dbReference type="OrthoDB" id="3701362at2"/>
<name>A0A1H0V590_9PSEU</name>
<evidence type="ECO:0000313" key="2">
    <source>
        <dbReference type="EMBL" id="SDP73531.1"/>
    </source>
</evidence>
<dbReference type="EMBL" id="FNJB01000013">
    <property type="protein sequence ID" value="SDP73531.1"/>
    <property type="molecule type" value="Genomic_DNA"/>
</dbReference>
<organism evidence="2 3">
    <name type="scientific">Actinokineospora alba</name>
    <dbReference type="NCBI Taxonomy" id="504798"/>
    <lineage>
        <taxon>Bacteria</taxon>
        <taxon>Bacillati</taxon>
        <taxon>Actinomycetota</taxon>
        <taxon>Actinomycetes</taxon>
        <taxon>Pseudonocardiales</taxon>
        <taxon>Pseudonocardiaceae</taxon>
        <taxon>Actinokineospora</taxon>
    </lineage>
</organism>
<dbReference type="RefSeq" id="WP_133794171.1">
    <property type="nucleotide sequence ID" value="NZ_FNDV01000001.1"/>
</dbReference>
<feature type="compositionally biased region" description="Gly residues" evidence="1">
    <location>
        <begin position="435"/>
        <end position="451"/>
    </location>
</feature>
<feature type="compositionally biased region" description="Gly residues" evidence="1">
    <location>
        <begin position="350"/>
        <end position="390"/>
    </location>
</feature>